<keyword evidence="3 5" id="KW-1133">Transmembrane helix</keyword>
<dbReference type="Pfam" id="PF25878">
    <property type="entry name" value="HH_AAEA_pHBA"/>
    <property type="match status" value="1"/>
</dbReference>
<organism evidence="8 9">
    <name type="scientific">Thioflavicoccus mobilis 8321</name>
    <dbReference type="NCBI Taxonomy" id="765912"/>
    <lineage>
        <taxon>Bacteria</taxon>
        <taxon>Pseudomonadati</taxon>
        <taxon>Pseudomonadota</taxon>
        <taxon>Gammaproteobacteria</taxon>
        <taxon>Chromatiales</taxon>
        <taxon>Chromatiaceae</taxon>
        <taxon>Thioflavicoccus</taxon>
    </lineage>
</organism>
<dbReference type="AlphaFoldDB" id="L0GVL8"/>
<keyword evidence="2 5" id="KW-0812">Transmembrane</keyword>
<evidence type="ECO:0000256" key="5">
    <source>
        <dbReference type="SAM" id="Phobius"/>
    </source>
</evidence>
<dbReference type="Proteomes" id="UP000010816">
    <property type="component" value="Chromosome"/>
</dbReference>
<dbReference type="HOGENOM" id="CLU_018816_15_2_6"/>
<keyword evidence="4 5" id="KW-0472">Membrane</keyword>
<dbReference type="Pfam" id="PF25963">
    <property type="entry name" value="Beta-barrel_AAEA"/>
    <property type="match status" value="1"/>
</dbReference>
<keyword evidence="9" id="KW-1185">Reference proteome</keyword>
<proteinExistence type="inferred from homology"/>
<evidence type="ECO:0000256" key="2">
    <source>
        <dbReference type="ARBA" id="ARBA00022692"/>
    </source>
</evidence>
<dbReference type="InterPro" id="IPR006143">
    <property type="entry name" value="RND_pump_MFP"/>
</dbReference>
<protein>
    <submittedName>
        <fullName evidence="8">RND family efflux transporter, MFP subunit</fullName>
    </submittedName>
</protein>
<evidence type="ECO:0000256" key="3">
    <source>
        <dbReference type="ARBA" id="ARBA00022989"/>
    </source>
</evidence>
<evidence type="ECO:0000313" key="9">
    <source>
        <dbReference type="Proteomes" id="UP000010816"/>
    </source>
</evidence>
<sequence length="305" mass="33270">MNLRLESSSLKRALHQAVRVVATLVVVALALYAGYRLWEYYQLAPWTPDGRVRADIVQVAPDVSGLVTDVFVADDQPVERGQPLFQIDRARYALALRDAQAGVLARRATLEQARREAGRNDRLGELVSKEDREETRSAVALAEAALAQAEADRDLAALDLARTRVVAPTDGSLSDLGLRVGDYVTAGIPVLALIDASSYRVEGYFEETKLQRIAVGQPVRVRLMGERRVLTGRVESIAAGIEDRDRNAGANLLPNVNPTFSWVRLAQRVPVRVRLDDPPAQAAGLVAGRTATVIVLPWPDGDGRP</sequence>
<dbReference type="EMBL" id="CP003051">
    <property type="protein sequence ID" value="AGA89344.1"/>
    <property type="molecule type" value="Genomic_DNA"/>
</dbReference>
<dbReference type="SUPFAM" id="SSF111369">
    <property type="entry name" value="HlyD-like secretion proteins"/>
    <property type="match status" value="1"/>
</dbReference>
<name>L0GVL8_9GAMM</name>
<dbReference type="KEGG" id="tmb:Thimo_0488"/>
<dbReference type="OrthoDB" id="5645220at2"/>
<evidence type="ECO:0000313" key="8">
    <source>
        <dbReference type="EMBL" id="AGA89344.1"/>
    </source>
</evidence>
<dbReference type="NCBIfam" id="TIGR01730">
    <property type="entry name" value="RND_mfp"/>
    <property type="match status" value="1"/>
</dbReference>
<dbReference type="RefSeq" id="WP_015279492.1">
    <property type="nucleotide sequence ID" value="NC_019940.1"/>
</dbReference>
<dbReference type="GO" id="GO:0016020">
    <property type="term" value="C:membrane"/>
    <property type="evidence" value="ECO:0007669"/>
    <property type="project" value="InterPro"/>
</dbReference>
<dbReference type="Gene3D" id="2.40.30.170">
    <property type="match status" value="1"/>
</dbReference>
<feature type="domain" description="p-hydroxybenzoic acid efflux pump subunit AaeA-like beta-barrel" evidence="7">
    <location>
        <begin position="198"/>
        <end position="295"/>
    </location>
</feature>
<dbReference type="STRING" id="765912.Thimo_0488"/>
<dbReference type="PANTHER" id="PTHR30367">
    <property type="entry name" value="P-HYDROXYBENZOIC ACID EFFLUX PUMP SUBUNIT AAEA-RELATED"/>
    <property type="match status" value="1"/>
</dbReference>
<dbReference type="Gene3D" id="2.40.50.100">
    <property type="match status" value="1"/>
</dbReference>
<evidence type="ECO:0000259" key="6">
    <source>
        <dbReference type="Pfam" id="PF25878"/>
    </source>
</evidence>
<dbReference type="InterPro" id="IPR050393">
    <property type="entry name" value="MFP_Efflux_Pump"/>
</dbReference>
<comment type="similarity">
    <text evidence="1">Belongs to the membrane fusion protein (MFP) (TC 8.A.1) family.</text>
</comment>
<dbReference type="PANTHER" id="PTHR30367:SF12">
    <property type="entry name" value="P-HYDROXYBENZOIC ACID EFFLUX PUMP SUBUNIT AAEA"/>
    <property type="match status" value="1"/>
</dbReference>
<feature type="domain" description="p-hydroxybenzoic acid efflux pump subunit AaeA alpha-helical hairpin" evidence="6">
    <location>
        <begin position="90"/>
        <end position="160"/>
    </location>
</feature>
<reference evidence="8 9" key="1">
    <citation type="submission" date="2011-09" db="EMBL/GenBank/DDBJ databases">
        <title>Complete sequence of chromosome of Thioflavicoccus mobilis 8321.</title>
        <authorList>
            <consortium name="US DOE Joint Genome Institute"/>
            <person name="Lucas S."/>
            <person name="Han J."/>
            <person name="Lapidus A."/>
            <person name="Cheng J.-F."/>
            <person name="Goodwin L."/>
            <person name="Pitluck S."/>
            <person name="Peters L."/>
            <person name="Ovchinnikova G."/>
            <person name="Lu M."/>
            <person name="Detter J.C."/>
            <person name="Han C."/>
            <person name="Tapia R."/>
            <person name="Land M."/>
            <person name="Hauser L."/>
            <person name="Kyrpides N."/>
            <person name="Ivanova N."/>
            <person name="Pagani I."/>
            <person name="Vogl K."/>
            <person name="Liu Z."/>
            <person name="Imhoff J."/>
            <person name="Thiel V."/>
            <person name="Frigaard N.-U."/>
            <person name="Bryant D."/>
            <person name="Woyke T."/>
        </authorList>
    </citation>
    <scope>NUCLEOTIDE SEQUENCE [LARGE SCALE GENOMIC DNA]</scope>
    <source>
        <strain evidence="8 9">8321</strain>
    </source>
</reference>
<feature type="transmembrane region" description="Helical" evidence="5">
    <location>
        <begin position="20"/>
        <end position="38"/>
    </location>
</feature>
<dbReference type="eggNOG" id="COG1566">
    <property type="taxonomic scope" value="Bacteria"/>
</dbReference>
<evidence type="ECO:0000259" key="7">
    <source>
        <dbReference type="Pfam" id="PF25963"/>
    </source>
</evidence>
<evidence type="ECO:0000256" key="4">
    <source>
        <dbReference type="ARBA" id="ARBA00023136"/>
    </source>
</evidence>
<gene>
    <name evidence="8" type="ORF">Thimo_0488</name>
</gene>
<accession>L0GVL8</accession>
<dbReference type="GO" id="GO:0022857">
    <property type="term" value="F:transmembrane transporter activity"/>
    <property type="evidence" value="ECO:0007669"/>
    <property type="project" value="InterPro"/>
</dbReference>
<evidence type="ECO:0000256" key="1">
    <source>
        <dbReference type="ARBA" id="ARBA00009477"/>
    </source>
</evidence>
<dbReference type="InterPro" id="IPR058632">
    <property type="entry name" value="HH_AaeA"/>
</dbReference>
<dbReference type="InterPro" id="IPR058634">
    <property type="entry name" value="AaeA-lik-b-barrel"/>
</dbReference>